<dbReference type="InterPro" id="IPR019734">
    <property type="entry name" value="TPR_rpt"/>
</dbReference>
<dbReference type="HOGENOM" id="CLU_007251_2_1_5"/>
<gene>
    <name evidence="3" type="ORF">P73_4263</name>
</gene>
<dbReference type="PANTHER" id="PTHR12558">
    <property type="entry name" value="CELL DIVISION CYCLE 16,23,27"/>
    <property type="match status" value="1"/>
</dbReference>
<dbReference type="InterPro" id="IPR011990">
    <property type="entry name" value="TPR-like_helical_dom_sf"/>
</dbReference>
<name>A0A0B5DZT8_9RHOB</name>
<protein>
    <submittedName>
        <fullName evidence="3">Uncharacterized protein</fullName>
    </submittedName>
</protein>
<feature type="signal peptide" evidence="2">
    <location>
        <begin position="1"/>
        <end position="23"/>
    </location>
</feature>
<dbReference type="SMART" id="SM00028">
    <property type="entry name" value="TPR"/>
    <property type="match status" value="5"/>
</dbReference>
<feature type="repeat" description="TPR" evidence="1">
    <location>
        <begin position="461"/>
        <end position="494"/>
    </location>
</feature>
<dbReference type="KEGG" id="cid:P73_4263"/>
<dbReference type="Pfam" id="PF13432">
    <property type="entry name" value="TPR_16"/>
    <property type="match status" value="3"/>
</dbReference>
<keyword evidence="2" id="KW-0732">Signal</keyword>
<organism evidence="3 4">
    <name type="scientific">Celeribacter indicus</name>
    <dbReference type="NCBI Taxonomy" id="1208324"/>
    <lineage>
        <taxon>Bacteria</taxon>
        <taxon>Pseudomonadati</taxon>
        <taxon>Pseudomonadota</taxon>
        <taxon>Alphaproteobacteria</taxon>
        <taxon>Rhodobacterales</taxon>
        <taxon>Roseobacteraceae</taxon>
        <taxon>Celeribacter</taxon>
    </lineage>
</organism>
<evidence type="ECO:0000313" key="4">
    <source>
        <dbReference type="Proteomes" id="UP000031521"/>
    </source>
</evidence>
<keyword evidence="4" id="KW-1185">Reference proteome</keyword>
<feature type="repeat" description="TPR" evidence="1">
    <location>
        <begin position="392"/>
        <end position="425"/>
    </location>
</feature>
<dbReference type="Gene3D" id="1.25.40.10">
    <property type="entry name" value="Tetratricopeptide repeat domain"/>
    <property type="match status" value="2"/>
</dbReference>
<evidence type="ECO:0000256" key="1">
    <source>
        <dbReference type="PROSITE-ProRule" id="PRU00339"/>
    </source>
</evidence>
<dbReference type="PANTHER" id="PTHR12558:SF13">
    <property type="entry name" value="CELL DIVISION CYCLE PROTEIN 27 HOMOLOG"/>
    <property type="match status" value="1"/>
</dbReference>
<reference evidence="3 4" key="1">
    <citation type="journal article" date="2014" name="Int. J. Syst. Evol. Microbiol.">
        <title>Celeribacter indicus sp. nov., a polycyclic aromatic hydrocarbon-degrading bacterium from deep-sea sediment and reclassification of Huaishuia halophila as Celeribacter halophilus comb. nov.</title>
        <authorList>
            <person name="Lai Q."/>
            <person name="Cao J."/>
            <person name="Yuan J."/>
            <person name="Li F."/>
            <person name="Shao Z."/>
        </authorList>
    </citation>
    <scope>NUCLEOTIDE SEQUENCE [LARGE SCALE GENOMIC DNA]</scope>
    <source>
        <strain evidence="3">P73</strain>
    </source>
</reference>
<accession>A0A0B5DZT8</accession>
<evidence type="ECO:0000256" key="2">
    <source>
        <dbReference type="SAM" id="SignalP"/>
    </source>
</evidence>
<dbReference type="AlphaFoldDB" id="A0A0B5DZT8"/>
<feature type="repeat" description="TPR" evidence="1">
    <location>
        <begin position="495"/>
        <end position="528"/>
    </location>
</feature>
<evidence type="ECO:0000313" key="3">
    <source>
        <dbReference type="EMBL" id="AJE48978.1"/>
    </source>
</evidence>
<keyword evidence="1" id="KW-0802">TPR repeat</keyword>
<dbReference type="STRING" id="1208324.P73_4263"/>
<dbReference type="PROSITE" id="PS50005">
    <property type="entry name" value="TPR"/>
    <property type="match status" value="4"/>
</dbReference>
<proteinExistence type="predicted"/>
<dbReference type="SUPFAM" id="SSF48452">
    <property type="entry name" value="TPR-like"/>
    <property type="match status" value="3"/>
</dbReference>
<dbReference type="Proteomes" id="UP000031521">
    <property type="component" value="Chromosome"/>
</dbReference>
<sequence length="560" mass="60956">MIIAMTAAGLVLAGGLSPRAATADVGAYLAARQATIDRSFEDLSQYAERALVDDPENAALLEAVVSSELSMGNFDAAQQDAERLDTLEPGNQIAAMALLTRMAREDDFAAVIAALDDGKSISTVVDGMLRAWALVGEGDMSAALEIFDTQAAQVEGFEFFGPYNKALALALVGDFEGAEQTLSDPAMAPTRLSVLARAQVLSQLERNEEALALLDEAFGGAEDPGVEALRRTLEAGERAPFTVVRNARDGMADVFFAVASALDGGLDDAYTLLYARMAQELRPDQASYALAVASLLERLGRHALAAEAFAAIPPEDPAYPMAELGRANTLRASGQDEAELEVLRQLAKARPELASAQIALGDALRRHERYEEAVAAYSAAVDLTGEPTRSDWPLFFTRGIAHERLGQWEEAETDLRQALALQPDQPQVLNYLGYSFLEMKSNLDEAMDMIRKAAEARPQDGYITDSLGWGLYRLGRYEEAVDPMERAVALMPVDPIINDHLGDVYWAVGREREARFQWERALSFEPEDEDAERIRRKLDVGLDRVLIDEGEAPTRSPNDG</sequence>
<feature type="chain" id="PRO_5002100470" evidence="2">
    <location>
        <begin position="24"/>
        <end position="560"/>
    </location>
</feature>
<feature type="repeat" description="TPR" evidence="1">
    <location>
        <begin position="354"/>
        <end position="387"/>
    </location>
</feature>
<dbReference type="EMBL" id="CP004393">
    <property type="protein sequence ID" value="AJE48978.1"/>
    <property type="molecule type" value="Genomic_DNA"/>
</dbReference>